<feature type="compositionally biased region" description="Polar residues" evidence="1">
    <location>
        <begin position="450"/>
        <end position="465"/>
    </location>
</feature>
<dbReference type="Pfam" id="PF01417">
    <property type="entry name" value="ENTH"/>
    <property type="match status" value="1"/>
</dbReference>
<dbReference type="EMBL" id="JAGPYM010000001">
    <property type="protein sequence ID" value="KAH6900426.1"/>
    <property type="molecule type" value="Genomic_DNA"/>
</dbReference>
<dbReference type="GO" id="GO:0005768">
    <property type="term" value="C:endosome"/>
    <property type="evidence" value="ECO:0007669"/>
    <property type="project" value="TreeGrafter"/>
</dbReference>
<evidence type="ECO:0000259" key="2">
    <source>
        <dbReference type="PROSITE" id="PS50942"/>
    </source>
</evidence>
<organism evidence="3 4">
    <name type="scientific">Thelonectria olida</name>
    <dbReference type="NCBI Taxonomy" id="1576542"/>
    <lineage>
        <taxon>Eukaryota</taxon>
        <taxon>Fungi</taxon>
        <taxon>Dikarya</taxon>
        <taxon>Ascomycota</taxon>
        <taxon>Pezizomycotina</taxon>
        <taxon>Sordariomycetes</taxon>
        <taxon>Hypocreomycetidae</taxon>
        <taxon>Hypocreales</taxon>
        <taxon>Nectriaceae</taxon>
        <taxon>Thelonectria</taxon>
    </lineage>
</organism>
<dbReference type="SUPFAM" id="SSF48464">
    <property type="entry name" value="ENTH/VHS domain"/>
    <property type="match status" value="1"/>
</dbReference>
<evidence type="ECO:0000313" key="3">
    <source>
        <dbReference type="EMBL" id="KAH6900426.1"/>
    </source>
</evidence>
<name>A0A9P8WL47_9HYPO</name>
<evidence type="ECO:0000313" key="4">
    <source>
        <dbReference type="Proteomes" id="UP000777438"/>
    </source>
</evidence>
<dbReference type="PROSITE" id="PS50942">
    <property type="entry name" value="ENTH"/>
    <property type="match status" value="1"/>
</dbReference>
<feature type="compositionally biased region" description="Low complexity" evidence="1">
    <location>
        <begin position="281"/>
        <end position="318"/>
    </location>
</feature>
<feature type="compositionally biased region" description="Low complexity" evidence="1">
    <location>
        <begin position="513"/>
        <end position="526"/>
    </location>
</feature>
<reference evidence="3 4" key="1">
    <citation type="journal article" date="2021" name="Nat. Commun.">
        <title>Genetic determinants of endophytism in the Arabidopsis root mycobiome.</title>
        <authorList>
            <person name="Mesny F."/>
            <person name="Miyauchi S."/>
            <person name="Thiergart T."/>
            <person name="Pickel B."/>
            <person name="Atanasova L."/>
            <person name="Karlsson M."/>
            <person name="Huettel B."/>
            <person name="Barry K.W."/>
            <person name="Haridas S."/>
            <person name="Chen C."/>
            <person name="Bauer D."/>
            <person name="Andreopoulos W."/>
            <person name="Pangilinan J."/>
            <person name="LaButti K."/>
            <person name="Riley R."/>
            <person name="Lipzen A."/>
            <person name="Clum A."/>
            <person name="Drula E."/>
            <person name="Henrissat B."/>
            <person name="Kohler A."/>
            <person name="Grigoriev I.V."/>
            <person name="Martin F.M."/>
            <person name="Hacquard S."/>
        </authorList>
    </citation>
    <scope>NUCLEOTIDE SEQUENCE [LARGE SCALE GENOMIC DNA]</scope>
    <source>
        <strain evidence="3 4">MPI-CAGE-CH-0241</strain>
    </source>
</reference>
<comment type="caution">
    <text evidence="3">The sequence shown here is derived from an EMBL/GenBank/DDBJ whole genome shotgun (WGS) entry which is preliminary data.</text>
</comment>
<dbReference type="GO" id="GO:0030276">
    <property type="term" value="F:clathrin binding"/>
    <property type="evidence" value="ECO:0007669"/>
    <property type="project" value="TreeGrafter"/>
</dbReference>
<gene>
    <name evidence="3" type="ORF">B0T10DRAFT_470651</name>
</gene>
<dbReference type="GO" id="GO:0005829">
    <property type="term" value="C:cytosol"/>
    <property type="evidence" value="ECO:0007669"/>
    <property type="project" value="GOC"/>
</dbReference>
<dbReference type="GO" id="GO:0005886">
    <property type="term" value="C:plasma membrane"/>
    <property type="evidence" value="ECO:0007669"/>
    <property type="project" value="TreeGrafter"/>
</dbReference>
<feature type="region of interest" description="Disordered" evidence="1">
    <location>
        <begin position="352"/>
        <end position="473"/>
    </location>
</feature>
<feature type="compositionally biased region" description="Low complexity" evidence="1">
    <location>
        <begin position="377"/>
        <end position="387"/>
    </location>
</feature>
<dbReference type="SMART" id="SM00273">
    <property type="entry name" value="ENTH"/>
    <property type="match status" value="1"/>
</dbReference>
<dbReference type="PANTHER" id="PTHR12276:SF45">
    <property type="entry name" value="CLATHRIN INTERACTOR 1"/>
    <property type="match status" value="1"/>
</dbReference>
<keyword evidence="4" id="KW-1185">Reference proteome</keyword>
<dbReference type="InterPro" id="IPR013809">
    <property type="entry name" value="ENTH"/>
</dbReference>
<accession>A0A9P8WL47</accession>
<feature type="region of interest" description="Disordered" evidence="1">
    <location>
        <begin position="487"/>
        <end position="538"/>
    </location>
</feature>
<feature type="compositionally biased region" description="Low complexity" evidence="1">
    <location>
        <begin position="439"/>
        <end position="449"/>
    </location>
</feature>
<dbReference type="GO" id="GO:0006895">
    <property type="term" value="P:Golgi to endosome transport"/>
    <property type="evidence" value="ECO:0007669"/>
    <property type="project" value="TreeGrafter"/>
</dbReference>
<sequence>MDFNDLKSSVSNLTLYDLKAGFRKAQNAVMNFTDMESKVREATNNEPWGASSTLMQEIANGTFNYQTLNEIMPMIYRRFTEKSAEEWRQIYKALQLLEFLIKHGSERVIDDARSHISLLKMLRQFHFIDMNGKDQGINVRNRAKELAELLGDVDRIRSERKKARAAKNKYTGVEGGSSLGGGFSGGSSSRYGGFGSESAGAGSATFGGYSSGVYGDGGGFGGQSDEYQTSGSRADRFEEYDEFDEGEKAPPPARVPKRPDQRVGVKKTTEPAKPKAPEVDLFSFDDPVPSSSAAPPLSSGSGMAALAPGSSSAPAAAANDDDDEFDDFQSAAPAASSSAFGQTAIPPVTAAASSTAQFASPQPRSAPQQADISQMVSMSSISPAPSSKGTPGANYSAFSIPSAPAPQPTAQASGGFQSSGPNYFGTIQAQPSNPAQAPSLSGFSSTPSSNVPTTMANMKPVTQTPAKPAAGGGDAFGALWGKASAGIKKSSTPTAGPTMGQLAKEKSSAGIWGAPAGSSNSSSAPPKTGGSAMDDLLG</sequence>
<dbReference type="PANTHER" id="PTHR12276">
    <property type="entry name" value="EPSIN/ENT-RELATED"/>
    <property type="match status" value="1"/>
</dbReference>
<feature type="compositionally biased region" description="Polar residues" evidence="1">
    <location>
        <begin position="365"/>
        <end position="376"/>
    </location>
</feature>
<dbReference type="CDD" id="cd16992">
    <property type="entry name" value="ENTH_Ent3"/>
    <property type="match status" value="1"/>
</dbReference>
<dbReference type="Proteomes" id="UP000777438">
    <property type="component" value="Unassembled WGS sequence"/>
</dbReference>
<dbReference type="GO" id="GO:0005543">
    <property type="term" value="F:phospholipid binding"/>
    <property type="evidence" value="ECO:0007669"/>
    <property type="project" value="TreeGrafter"/>
</dbReference>
<dbReference type="GO" id="GO:0006897">
    <property type="term" value="P:endocytosis"/>
    <property type="evidence" value="ECO:0007669"/>
    <property type="project" value="TreeGrafter"/>
</dbReference>
<feature type="compositionally biased region" description="Low complexity" evidence="1">
    <location>
        <begin position="352"/>
        <end position="363"/>
    </location>
</feature>
<feature type="compositionally biased region" description="Low complexity" evidence="1">
    <location>
        <begin position="328"/>
        <end position="339"/>
    </location>
</feature>
<feature type="domain" description="ENTH" evidence="2">
    <location>
        <begin position="27"/>
        <end position="160"/>
    </location>
</feature>
<dbReference type="FunFam" id="1.25.40.90:FF:000006">
    <property type="entry name" value="Clathrin interactor 1"/>
    <property type="match status" value="1"/>
</dbReference>
<feature type="compositionally biased region" description="Polar residues" evidence="1">
    <location>
        <begin position="414"/>
        <end position="438"/>
    </location>
</feature>
<evidence type="ECO:0000256" key="1">
    <source>
        <dbReference type="SAM" id="MobiDB-lite"/>
    </source>
</evidence>
<feature type="compositionally biased region" description="Basic and acidic residues" evidence="1">
    <location>
        <begin position="257"/>
        <end position="278"/>
    </location>
</feature>
<dbReference type="GO" id="GO:0030125">
    <property type="term" value="C:clathrin vesicle coat"/>
    <property type="evidence" value="ECO:0007669"/>
    <property type="project" value="TreeGrafter"/>
</dbReference>
<dbReference type="AlphaFoldDB" id="A0A9P8WL47"/>
<proteinExistence type="predicted"/>
<feature type="region of interest" description="Disordered" evidence="1">
    <location>
        <begin position="239"/>
        <end position="340"/>
    </location>
</feature>
<dbReference type="InterPro" id="IPR008942">
    <property type="entry name" value="ENTH_VHS"/>
</dbReference>
<protein>
    <recommendedName>
        <fullName evidence="2">ENTH domain-containing protein</fullName>
    </recommendedName>
</protein>
<dbReference type="Gene3D" id="1.25.40.90">
    <property type="match status" value="1"/>
</dbReference>
<dbReference type="OrthoDB" id="4033880at2759"/>